<evidence type="ECO:0000313" key="9">
    <source>
        <dbReference type="EMBL" id="PWB97828.1"/>
    </source>
</evidence>
<dbReference type="GO" id="GO:0044781">
    <property type="term" value="P:bacterial-type flagellum organization"/>
    <property type="evidence" value="ECO:0007669"/>
    <property type="project" value="UniProtKB-KW"/>
</dbReference>
<evidence type="ECO:0000256" key="6">
    <source>
        <dbReference type="ARBA" id="ARBA00023225"/>
    </source>
</evidence>
<accession>A0A2U1T1T7</accession>
<comment type="function">
    <text evidence="1">Needed for flagellar regrowth and assembly.</text>
</comment>
<dbReference type="GO" id="GO:0005829">
    <property type="term" value="C:cytosol"/>
    <property type="evidence" value="ECO:0007669"/>
    <property type="project" value="TreeGrafter"/>
</dbReference>
<dbReference type="InterPro" id="IPR051472">
    <property type="entry name" value="T3SS_Stator/FliH"/>
</dbReference>
<evidence type="ECO:0000256" key="3">
    <source>
        <dbReference type="ARBA" id="ARBA00022448"/>
    </source>
</evidence>
<evidence type="ECO:0000256" key="2">
    <source>
        <dbReference type="ARBA" id="ARBA00006602"/>
    </source>
</evidence>
<keyword evidence="10" id="KW-1185">Reference proteome</keyword>
<feature type="region of interest" description="Disordered" evidence="7">
    <location>
        <begin position="1"/>
        <end position="21"/>
    </location>
</feature>
<dbReference type="Pfam" id="PF02108">
    <property type="entry name" value="FliH"/>
    <property type="match status" value="1"/>
</dbReference>
<evidence type="ECO:0000256" key="4">
    <source>
        <dbReference type="ARBA" id="ARBA00022795"/>
    </source>
</evidence>
<dbReference type="Proteomes" id="UP000244978">
    <property type="component" value="Unassembled WGS sequence"/>
</dbReference>
<keyword evidence="5" id="KW-0653">Protein transport</keyword>
<keyword evidence="4" id="KW-1005">Bacterial flagellum biogenesis</keyword>
<gene>
    <name evidence="9" type="ORF">DF220_08275</name>
</gene>
<organism evidence="9 10">
    <name type="scientific">Homoserinimonas hongtaonis</name>
    <dbReference type="NCBI Taxonomy" id="2079791"/>
    <lineage>
        <taxon>Bacteria</taxon>
        <taxon>Bacillati</taxon>
        <taxon>Actinomycetota</taxon>
        <taxon>Actinomycetes</taxon>
        <taxon>Micrococcales</taxon>
        <taxon>Microbacteriaceae</taxon>
        <taxon>Homoserinimonas</taxon>
    </lineage>
</organism>
<evidence type="ECO:0000259" key="8">
    <source>
        <dbReference type="Pfam" id="PF02108"/>
    </source>
</evidence>
<sequence length="223" mass="23528">MRSATSSRRVPSRFSAQRRKSLSTRTQFSLVNFPDLGGSNAEAAEEQARTRGHAAGYAAGLRAAEVALDRERRAEAAERAAIAALAQERNESHIALLRAAIAAVNARTAPVLDEAHQLIATGAIDLAESIIGIELSDAPRSARAAVTRALRDVDPTTILVLRMHPSTLAALEDDCIVDGITYSADASVAPGDAIADFAEGYLDARISSAISRARIALIEGPAY</sequence>
<reference evidence="10" key="1">
    <citation type="submission" date="2018-04" db="EMBL/GenBank/DDBJ databases">
        <authorList>
            <person name="Liu S."/>
            <person name="Wang Z."/>
            <person name="Li J."/>
        </authorList>
    </citation>
    <scope>NUCLEOTIDE SEQUENCE [LARGE SCALE GENOMIC DNA]</scope>
    <source>
        <strain evidence="10">S1194</strain>
    </source>
</reference>
<evidence type="ECO:0000313" key="10">
    <source>
        <dbReference type="Proteomes" id="UP000244978"/>
    </source>
</evidence>
<feature type="domain" description="Flagellar assembly protein FliH/Type III secretion system HrpE" evidence="8">
    <location>
        <begin position="93"/>
        <end position="209"/>
    </location>
</feature>
<evidence type="ECO:0000256" key="5">
    <source>
        <dbReference type="ARBA" id="ARBA00022927"/>
    </source>
</evidence>
<dbReference type="InterPro" id="IPR018035">
    <property type="entry name" value="Flagellar_FliH/T3SS_HrpE"/>
</dbReference>
<dbReference type="PANTHER" id="PTHR34982">
    <property type="entry name" value="YOP PROTEINS TRANSLOCATION PROTEIN L"/>
    <property type="match status" value="1"/>
</dbReference>
<proteinExistence type="inferred from homology"/>
<dbReference type="GO" id="GO:0015031">
    <property type="term" value="P:protein transport"/>
    <property type="evidence" value="ECO:0007669"/>
    <property type="project" value="UniProtKB-KW"/>
</dbReference>
<protein>
    <recommendedName>
        <fullName evidence="8">Flagellar assembly protein FliH/Type III secretion system HrpE domain-containing protein</fullName>
    </recommendedName>
</protein>
<keyword evidence="3" id="KW-0813">Transport</keyword>
<comment type="caution">
    <text evidence="9">The sequence shown here is derived from an EMBL/GenBank/DDBJ whole genome shotgun (WGS) entry which is preliminary data.</text>
</comment>
<dbReference type="PANTHER" id="PTHR34982:SF1">
    <property type="entry name" value="FLAGELLAR ASSEMBLY PROTEIN FLIH"/>
    <property type="match status" value="1"/>
</dbReference>
<dbReference type="AlphaFoldDB" id="A0A2U1T1T7"/>
<name>A0A2U1T1T7_9MICO</name>
<keyword evidence="6" id="KW-1006">Bacterial flagellum protein export</keyword>
<dbReference type="EMBL" id="QEEX01000001">
    <property type="protein sequence ID" value="PWB97828.1"/>
    <property type="molecule type" value="Genomic_DNA"/>
</dbReference>
<comment type="similarity">
    <text evidence="2">Belongs to the FliH family.</text>
</comment>
<evidence type="ECO:0000256" key="7">
    <source>
        <dbReference type="SAM" id="MobiDB-lite"/>
    </source>
</evidence>
<evidence type="ECO:0000256" key="1">
    <source>
        <dbReference type="ARBA" id="ARBA00003041"/>
    </source>
</evidence>